<accession>A0A6J6X879</accession>
<gene>
    <name evidence="9" type="ORF">UFOPK2992_00470</name>
</gene>
<keyword evidence="2" id="KW-0808">Transferase</keyword>
<dbReference type="Pfam" id="PF07005">
    <property type="entry name" value="SBD_N"/>
    <property type="match status" value="1"/>
</dbReference>
<evidence type="ECO:0000256" key="3">
    <source>
        <dbReference type="ARBA" id="ARBA00022741"/>
    </source>
</evidence>
<evidence type="ECO:0000256" key="6">
    <source>
        <dbReference type="ARBA" id="ARBA00023277"/>
    </source>
</evidence>
<dbReference type="InterPro" id="IPR037051">
    <property type="entry name" value="4-carb_acid_sugar_kinase_N_sf"/>
</dbReference>
<comment type="similarity">
    <text evidence="1">Belongs to the four-carbon acid sugar kinase family.</text>
</comment>
<organism evidence="9">
    <name type="scientific">freshwater metagenome</name>
    <dbReference type="NCBI Taxonomy" id="449393"/>
    <lineage>
        <taxon>unclassified sequences</taxon>
        <taxon>metagenomes</taxon>
        <taxon>ecological metagenomes</taxon>
    </lineage>
</organism>
<dbReference type="GO" id="GO:0016301">
    <property type="term" value="F:kinase activity"/>
    <property type="evidence" value="ECO:0007669"/>
    <property type="project" value="UniProtKB-KW"/>
</dbReference>
<evidence type="ECO:0000313" key="9">
    <source>
        <dbReference type="EMBL" id="CAB4791448.1"/>
    </source>
</evidence>
<dbReference type="InterPro" id="IPR010737">
    <property type="entry name" value="4-carb_acid_sugar_kinase_N"/>
</dbReference>
<dbReference type="InterPro" id="IPR031475">
    <property type="entry name" value="NBD_C"/>
</dbReference>
<keyword evidence="4" id="KW-0418">Kinase</keyword>
<reference evidence="9" key="1">
    <citation type="submission" date="2020-05" db="EMBL/GenBank/DDBJ databases">
        <authorList>
            <person name="Chiriac C."/>
            <person name="Salcher M."/>
            <person name="Ghai R."/>
            <person name="Kavagutti S V."/>
        </authorList>
    </citation>
    <scope>NUCLEOTIDE SEQUENCE</scope>
</reference>
<dbReference type="Gene3D" id="3.40.50.10840">
    <property type="entry name" value="Putative sugar-binding, N-terminal domain"/>
    <property type="match status" value="1"/>
</dbReference>
<evidence type="ECO:0000259" key="7">
    <source>
        <dbReference type="Pfam" id="PF07005"/>
    </source>
</evidence>
<sequence length="335" mass="34710">MLGASILVIADDLTGAADSAAALTSSGHHCVVSLDGLITRRDTPPDTIVVIDTESRDMRAADAFATTAAAITRHSPTELFIKIDSTLRGNIRATVEAALSTLSALTREPDRILICPAFPQLGRTVVNGRVHVHGVPLDGADLCELFDGLRTEGRVEIPDVQTDHDLAIAVGSALGPALGNTLWVGSAGLARHVGASIAANDAARRDGETIAAARRPCSRVVVIAGSQHPSTLEQIAALDPSTNIAALHPLDPQFSARAEQAARGADGLVLTGGATARIVLDLLEVRSLDVRGEVEPGIAWSTGRGRSGDITVVTKAGGFGDTLALQRAADFLSRS</sequence>
<evidence type="ECO:0000259" key="8">
    <source>
        <dbReference type="Pfam" id="PF17042"/>
    </source>
</evidence>
<evidence type="ECO:0000256" key="4">
    <source>
        <dbReference type="ARBA" id="ARBA00022777"/>
    </source>
</evidence>
<dbReference type="EMBL" id="CAFAAI010000059">
    <property type="protein sequence ID" value="CAB4791448.1"/>
    <property type="molecule type" value="Genomic_DNA"/>
</dbReference>
<evidence type="ECO:0000256" key="5">
    <source>
        <dbReference type="ARBA" id="ARBA00022840"/>
    </source>
</evidence>
<keyword evidence="6" id="KW-0119">Carbohydrate metabolism</keyword>
<dbReference type="Pfam" id="PF17042">
    <property type="entry name" value="NBD_C"/>
    <property type="match status" value="1"/>
</dbReference>
<dbReference type="SUPFAM" id="SSF142764">
    <property type="entry name" value="YgbK-like"/>
    <property type="match status" value="1"/>
</dbReference>
<feature type="domain" description="Four-carbon acid sugar kinase N-terminal" evidence="7">
    <location>
        <begin position="6"/>
        <end position="138"/>
    </location>
</feature>
<dbReference type="Gene3D" id="3.40.980.20">
    <property type="entry name" value="Four-carbon acid sugar kinase, nucleotide binding domain"/>
    <property type="match status" value="1"/>
</dbReference>
<protein>
    <submittedName>
        <fullName evidence="9">Unannotated protein</fullName>
    </submittedName>
</protein>
<evidence type="ECO:0000256" key="1">
    <source>
        <dbReference type="ARBA" id="ARBA00005715"/>
    </source>
</evidence>
<evidence type="ECO:0000256" key="2">
    <source>
        <dbReference type="ARBA" id="ARBA00022679"/>
    </source>
</evidence>
<dbReference type="AlphaFoldDB" id="A0A6J6X879"/>
<feature type="domain" description="Four-carbon acid sugar kinase nucleotide binding" evidence="8">
    <location>
        <begin position="261"/>
        <end position="324"/>
    </location>
</feature>
<proteinExistence type="inferred from homology"/>
<keyword evidence="5" id="KW-0067">ATP-binding</keyword>
<name>A0A6J6X879_9ZZZZ</name>
<dbReference type="InterPro" id="IPR042213">
    <property type="entry name" value="NBD_C_sf"/>
</dbReference>
<dbReference type="GO" id="GO:0005524">
    <property type="term" value="F:ATP binding"/>
    <property type="evidence" value="ECO:0007669"/>
    <property type="project" value="UniProtKB-KW"/>
</dbReference>
<keyword evidence="3" id="KW-0547">Nucleotide-binding</keyword>